<dbReference type="Gene3D" id="3.30.559.10">
    <property type="entry name" value="Chloramphenicol acetyltransferase-like domain"/>
    <property type="match status" value="3"/>
</dbReference>
<name>A0A2U0SBY9_9SPHN</name>
<feature type="signal peptide" evidence="5">
    <location>
        <begin position="1"/>
        <end position="17"/>
    </location>
</feature>
<evidence type="ECO:0000313" key="7">
    <source>
        <dbReference type="EMBL" id="PVX28892.1"/>
    </source>
</evidence>
<proteinExistence type="predicted"/>
<accession>A0A2U0SBY9</accession>
<dbReference type="PANTHER" id="PTHR45527:SF1">
    <property type="entry name" value="FATTY ACID SYNTHASE"/>
    <property type="match status" value="1"/>
</dbReference>
<dbReference type="InterPro" id="IPR009081">
    <property type="entry name" value="PP-bd_ACP"/>
</dbReference>
<dbReference type="Pfam" id="PF00975">
    <property type="entry name" value="Thioesterase"/>
    <property type="match status" value="1"/>
</dbReference>
<keyword evidence="8" id="KW-1185">Reference proteome</keyword>
<dbReference type="InterPro" id="IPR010071">
    <property type="entry name" value="AA_adenyl_dom"/>
</dbReference>
<dbReference type="GO" id="GO:0005737">
    <property type="term" value="C:cytoplasm"/>
    <property type="evidence" value="ECO:0007669"/>
    <property type="project" value="TreeGrafter"/>
</dbReference>
<dbReference type="Pfam" id="PF00668">
    <property type="entry name" value="Condensation"/>
    <property type="match status" value="3"/>
</dbReference>
<dbReference type="Gene3D" id="3.40.50.150">
    <property type="entry name" value="Vaccinia Virus protein VP39"/>
    <property type="match status" value="1"/>
</dbReference>
<evidence type="ECO:0000256" key="3">
    <source>
        <dbReference type="ARBA" id="ARBA00022553"/>
    </source>
</evidence>
<reference evidence="7 8" key="1">
    <citation type="submission" date="2018-05" db="EMBL/GenBank/DDBJ databases">
        <title>Description of Sphingomonas pokkalii sp nov, isolated from the rhizosphere of saline tolerant pokkali rice and its draft genome analysis.</title>
        <authorList>
            <person name="Menon R."/>
            <person name="Kumari S."/>
            <person name="Rameshkumar N."/>
        </authorList>
    </citation>
    <scope>NUCLEOTIDE SEQUENCE [LARGE SCALE GENOMIC DNA]</scope>
    <source>
        <strain evidence="7 8">L3B27</strain>
    </source>
</reference>
<evidence type="ECO:0000259" key="6">
    <source>
        <dbReference type="PROSITE" id="PS50075"/>
    </source>
</evidence>
<dbReference type="PROSITE" id="PS50075">
    <property type="entry name" value="CARRIER"/>
    <property type="match status" value="2"/>
</dbReference>
<dbReference type="SUPFAM" id="SSF56801">
    <property type="entry name" value="Acetyl-CoA synthetase-like"/>
    <property type="match status" value="2"/>
</dbReference>
<dbReference type="FunFam" id="3.40.50.980:FF:000001">
    <property type="entry name" value="Non-ribosomal peptide synthetase"/>
    <property type="match status" value="1"/>
</dbReference>
<dbReference type="InterPro" id="IPR036736">
    <property type="entry name" value="ACP-like_sf"/>
</dbReference>
<protein>
    <recommendedName>
        <fullName evidence="6">Carrier domain-containing protein</fullName>
    </recommendedName>
</protein>
<evidence type="ECO:0000256" key="2">
    <source>
        <dbReference type="ARBA" id="ARBA00022450"/>
    </source>
</evidence>
<dbReference type="OrthoDB" id="9778690at2"/>
<dbReference type="CDD" id="cd19543">
    <property type="entry name" value="DCL_NRPS"/>
    <property type="match status" value="1"/>
</dbReference>
<dbReference type="GO" id="GO:0008757">
    <property type="term" value="F:S-adenosylmethionine-dependent methyltransferase activity"/>
    <property type="evidence" value="ECO:0007669"/>
    <property type="project" value="InterPro"/>
</dbReference>
<sequence>MARRCACSMSASWPVRASTSGAFLSPQRSSSSIATVSCSFPIEIHRAMPPMASPITAPNTCTTLSARSCRWSATCQMASATISTPRFSRSRAEPVAVLPTQDSELSLLPVQGVLVQMDAPRLFTTTHLTSAQRDVWVDLHLSAKSSIYILGGYLQIDGAITCAMLGDAIDRALYEFDSLRLVFETGAQDGAPLQRICPTIEWQLPEIDFSARPDGEAEALRWIDEQVALPFEDLSRPLFDFALIKVGPERHYWYMKYSHLVFDGWSIRPFLSRVAEHYAAACADTVLAPVERSYLAYAEHEQAYLQSERHAVDVAYWASAYKDRPEPLFTESSDQSAAPARLTSRLARSDFDALCRLASSWGLSISDLLIALVALALGKAFDRDALMLGTTTHNRPKARFRQTTGMFTSVVPLRIDLAPDHSVENVAAAIKARLRRLYQHQQCPSSSIAKAINGNGDTSAPFEATFSYEPFGQPIRFGDAQTGLVVLSQGFNRHALHVAVQNHQETGPVPVHFDHDPHLAPQVAAIAGIFAHLVQQLLSTPDQRLDCYVSVPPVDAAMLGGFALGEIRAAYANTDFLSLFAARVAAAPHAIAITKDGRSFSYAELDCAAEHVAARLRSLALSAGAAIAVGFGRSAEQVAAFLGILRAGLCYVPIDPALPLARRTDMLVRARVAALLTPDDGLFPEYLRIDIDIATSFRGPWPDGSVARAFPHDLPAYVIFTSGSTGAPAAVLVSRAGIGNLALSQADMFGIGAGSKIYTFASIGFDASISEFVMTLAAGACLDFGWGEQRLIGAELWEYLGGAAVTHVTVPPSLLRVTPPDAVPSGITLIVAGEHCPPEVIAPFRNVTIFNAYGPTETTVCATIHRYEAGSGYFPIGRPLYNLRCHILDRELRPVPIGLVGDLYIGGPALALGYLQDPARTAERFVPDPFGTVSGARLYHTGDRAQWLPDGAIAFRGRQDQQVKINGHRIEPEEIEAALLRHPEVQAACVLVSQRDEASPSLTAYIVPRTHGAVADAKLASWRDLYDDIFTPSAGVPSDFDITGWTSSYDDTPLPEEAMREWLHETVEDVLRHAPRAILEIGCGAGLLMARLARHCDSFIGTDLSAGVLARAQALAGSDPAMAHVRLLHRDASDFTGLEPESQDLVLLNSVTQYFPSQAYLEQVIAGAVRLVRPGGAVYVGDVRSLPLRDAFCLAVEAHRARGDTSAAQLIARAEQRADALRELLIDPAFFQTLPGRDGRIRRVGIRLKQSRSDNELTQFRYQVVLEVGDHAEVPEGSIDWIAGARLASLADVEMHLAGHKGAALGVDGLGNARLADISALRTWAEAQPRARLDQRPAMAPNPCFAPADLARIARRHGRQLALRPSRTGGDFAFDAIFYHGPTPPLSFDTVGALPSGAGVFTNRPKLQDALDVVHASLVPALHRHLQASLPAYMLPRGYSVVEALPLTINGKLDRAALPEAASSPPRIDAGASSKVQALQRIWSAVLGVPVGPNDAFADLGGDSIQCIQIANRARAEGWNLRVRQIFELQTIAEIAPILDTIGEDAAHPMPEAEEGGFFPLTPIQRWFFDQGWANPGLFVQHLTLPVTEALRPAALVRAFAQVQLVHASLRLRFVRNAHDWEQQVVPEDGAQLPFAVVDFSHLAGAALAEAIAADSQARIAAIDPFAGPIWTAAYYRTETSEDDRLFWGIHHLAVDGVSWRILLDALEDAYRQPTVDAVKQSGNSFGQWSRALARRAAAFVASPALESEIARVSASAAARPALPQAPSLGPASAVHVSSCDAALSSAVLRARPETCGGHARDVLAAALVATLGAQADCQDIALLIESHGREPGLPGLDIAATVGWFTTLFPVIATLDRTQRPSELVASVRARIASATATSFEYSIARGLVTDHPVADKARALRDPEVTFGYLGSFVARSDGGIGARLGEASFGLATDPASPALNALDVQAVHWDGRLEIRWTAAKNRYSPEQIADLAASFERHLRRLARPDMAEEKGQAELDRAMVVATCPATPSQQGILLHAAIEAASGLYVEQLLFDITGILSVERLKRATQRLIERHEALRTRFRTGDDGSVRQEILGKVALPWQSIDLRGLEEAERDARIADIVREDRLRGLPPEHGPLFRLTLLTIGDDHHRLLWTHSHALIDGWSMAILVSEWLALYRHEAPSLAPPQPMRRYAEWLAAQADQAGARAYWRKLLAGFESATVLPFQAEPAGAAQSSASEAELLLGRELTARLTDFARQHRTTLSTLFSVAWGLLLSRCAQTSDVVFGTIDSGRSAPVPGAESIVGLMIRAVPVRLQIDENAGLDEILRQLQAQQYEREAATPLSLAEIQELSDLPRGEALFDSLLVFENYPVDADLDVGDLAISFQHLSLRTNYPLTLAVIPGERIAMRLAFRPDRLAIDLAPALLHWFESLLEQIVSRPEAEAQHWMLREPQSLAPLPPAPAGDLIALFERQVLRCGDAPAIVERDRTFTYAELNQWANRVAEALIVRGIGAEDVVGIHLPRDPAMVAAVLGVLKAGAAYVPLDARYPAQRIQAIIANARLQTLIGAPDRLDPPDADAAVIDIDRLGDEDAANPGRRFSPDQLAYVLHTSGSTGQPKGVALPMRGPMALIDWAGRQFSRSEIERVLFATSLNFDLSVFEIFLPLCHGGSLVVAEDVLELPRLQGITLVNTVPAAMAELIRTAPLPASVRTVNLAGEPVPQSLVDAIASQGTVRQIYNLYGPTETSTYSTFARLEPGATLAPPIGAALDHERTYILDHNLNPLPRGVAGQLYIGGAGLARGYLHDGSATAASFVPDPYAGVPGARMYRTGDLARQRRDGQIDFLGRADDQVKIRGFRIELGEIEVALNKRADIAEAVVTVRRDGENGAELVAHVVPYGHAFVGIEALRRALEACLPDYMVPRRYNLLDRLPRNASGKIARRVLADAVAAAPTVAVQPAAYADETEAAIAAIFAELLRLPAVSPLDDFFDLGGHSLLVMRLANRIRTRFGFELSLEKLFEAASPRDLALLINSAARTARLMALPASTSLIPLREGSDGPPLFLLCPASGSAAGYLDLARDIAGAGPIWGLQAPGLFPGERPLASVRDLASHLVGLARLRQPEGRFLLAGWSFGGVVALEMAHQLTALGRASTVVLIDTEITKGTEKRAKRSIGARWRRARGEWRAMAKARFTSYAGLRQWALWIGISLPARRNALVLRSAAEKWRFALATLGGAARAARLFVTHWLANRSYCLPRLHADVVLLRTQSADWQDAALDPAYAVLRAQVQGSVETLALPGTHMTLFDDTHRPMLAAMLARLVARHAARDETAPMTPPAPALITSTMSEKHHDYAT</sequence>
<dbReference type="InterPro" id="IPR020845">
    <property type="entry name" value="AMP-binding_CS"/>
</dbReference>
<dbReference type="InterPro" id="IPR029063">
    <property type="entry name" value="SAM-dependent_MTases_sf"/>
</dbReference>
<dbReference type="Gene3D" id="1.10.1200.10">
    <property type="entry name" value="ACP-like"/>
    <property type="match status" value="2"/>
</dbReference>
<feature type="domain" description="Carrier" evidence="6">
    <location>
        <begin position="2945"/>
        <end position="3020"/>
    </location>
</feature>
<evidence type="ECO:0000256" key="4">
    <source>
        <dbReference type="SAM" id="MobiDB-lite"/>
    </source>
</evidence>
<dbReference type="CDD" id="cd05930">
    <property type="entry name" value="A_NRPS"/>
    <property type="match status" value="1"/>
</dbReference>
<comment type="caution">
    <text evidence="7">The sequence shown here is derived from an EMBL/GenBank/DDBJ whole genome shotgun (WGS) entry which is preliminary data.</text>
</comment>
<dbReference type="GO" id="GO:0043041">
    <property type="term" value="P:amino acid activation for nonribosomal peptide biosynthetic process"/>
    <property type="evidence" value="ECO:0007669"/>
    <property type="project" value="TreeGrafter"/>
</dbReference>
<dbReference type="InterPro" id="IPR001242">
    <property type="entry name" value="Condensation_dom"/>
</dbReference>
<dbReference type="EMBL" id="QENQ01000001">
    <property type="protein sequence ID" value="PVX28892.1"/>
    <property type="molecule type" value="Genomic_DNA"/>
</dbReference>
<keyword evidence="2" id="KW-0596">Phosphopantetheine</keyword>
<dbReference type="PROSITE" id="PS00012">
    <property type="entry name" value="PHOSPHOPANTETHEINE"/>
    <property type="match status" value="2"/>
</dbReference>
<dbReference type="NCBIfam" id="TIGR01733">
    <property type="entry name" value="AA-adenyl-dom"/>
    <property type="match status" value="2"/>
</dbReference>
<feature type="region of interest" description="Disordered" evidence="4">
    <location>
        <begin position="3311"/>
        <end position="3337"/>
    </location>
</feature>
<feature type="chain" id="PRO_5015513880" description="Carrier domain-containing protein" evidence="5">
    <location>
        <begin position="18"/>
        <end position="3337"/>
    </location>
</feature>
<dbReference type="Gene3D" id="3.40.50.1820">
    <property type="entry name" value="alpha/beta hydrolase"/>
    <property type="match status" value="1"/>
</dbReference>
<dbReference type="InterPro" id="IPR013216">
    <property type="entry name" value="Methyltransf_11"/>
</dbReference>
<keyword evidence="3" id="KW-0597">Phosphoprotein</keyword>
<dbReference type="Pfam" id="PF00501">
    <property type="entry name" value="AMP-binding"/>
    <property type="match status" value="2"/>
</dbReference>
<dbReference type="InterPro" id="IPR042099">
    <property type="entry name" value="ANL_N_sf"/>
</dbReference>
<dbReference type="Gene3D" id="3.30.300.30">
    <property type="match status" value="3"/>
</dbReference>
<dbReference type="SMART" id="SM00823">
    <property type="entry name" value="PKS_PP"/>
    <property type="match status" value="2"/>
</dbReference>
<feature type="domain" description="Carrier" evidence="6">
    <location>
        <begin position="1470"/>
        <end position="1543"/>
    </location>
</feature>
<dbReference type="Pfam" id="PF08241">
    <property type="entry name" value="Methyltransf_11"/>
    <property type="match status" value="1"/>
</dbReference>
<organism evidence="7 8">
    <name type="scientific">Sphingomonas pokkalii</name>
    <dbReference type="NCBI Taxonomy" id="2175090"/>
    <lineage>
        <taxon>Bacteria</taxon>
        <taxon>Pseudomonadati</taxon>
        <taxon>Pseudomonadota</taxon>
        <taxon>Alphaproteobacteria</taxon>
        <taxon>Sphingomonadales</taxon>
        <taxon>Sphingomonadaceae</taxon>
        <taxon>Sphingomonas</taxon>
    </lineage>
</organism>
<keyword evidence="5" id="KW-0732">Signal</keyword>
<dbReference type="Gene3D" id="3.30.559.30">
    <property type="entry name" value="Nonribosomal peptide synthetase, condensation domain"/>
    <property type="match status" value="3"/>
</dbReference>
<dbReference type="Pfam" id="PF00550">
    <property type="entry name" value="PP-binding"/>
    <property type="match status" value="2"/>
</dbReference>
<dbReference type="GO" id="GO:0044550">
    <property type="term" value="P:secondary metabolite biosynthetic process"/>
    <property type="evidence" value="ECO:0007669"/>
    <property type="project" value="TreeGrafter"/>
</dbReference>
<dbReference type="InterPro" id="IPR045851">
    <property type="entry name" value="AMP-bd_C_sf"/>
</dbReference>
<dbReference type="InterPro" id="IPR029058">
    <property type="entry name" value="AB_hydrolase_fold"/>
</dbReference>
<gene>
    <name evidence="7" type="ORF">DD559_05725</name>
</gene>
<dbReference type="InterPro" id="IPR001031">
    <property type="entry name" value="Thioesterase"/>
</dbReference>
<dbReference type="PROSITE" id="PS00455">
    <property type="entry name" value="AMP_BINDING"/>
    <property type="match status" value="1"/>
</dbReference>
<dbReference type="Gene3D" id="3.40.50.12780">
    <property type="entry name" value="N-terminal domain of ligase-like"/>
    <property type="match status" value="2"/>
</dbReference>
<dbReference type="PANTHER" id="PTHR45527">
    <property type="entry name" value="NONRIBOSOMAL PEPTIDE SYNTHETASE"/>
    <property type="match status" value="1"/>
</dbReference>
<dbReference type="Pfam" id="PF13193">
    <property type="entry name" value="AMP-binding_C"/>
    <property type="match status" value="1"/>
</dbReference>
<evidence type="ECO:0000256" key="5">
    <source>
        <dbReference type="SAM" id="SignalP"/>
    </source>
</evidence>
<dbReference type="SUPFAM" id="SSF52777">
    <property type="entry name" value="CoA-dependent acyltransferases"/>
    <property type="match status" value="6"/>
</dbReference>
<dbReference type="SUPFAM" id="SSF53335">
    <property type="entry name" value="S-adenosyl-L-methionine-dependent methyltransferases"/>
    <property type="match status" value="1"/>
</dbReference>
<dbReference type="GO" id="GO:0031177">
    <property type="term" value="F:phosphopantetheine binding"/>
    <property type="evidence" value="ECO:0007669"/>
    <property type="project" value="InterPro"/>
</dbReference>
<dbReference type="InterPro" id="IPR000873">
    <property type="entry name" value="AMP-dep_synth/lig_dom"/>
</dbReference>
<evidence type="ECO:0000256" key="1">
    <source>
        <dbReference type="ARBA" id="ARBA00001957"/>
    </source>
</evidence>
<dbReference type="Proteomes" id="UP000245890">
    <property type="component" value="Unassembled WGS sequence"/>
</dbReference>
<comment type="cofactor">
    <cofactor evidence="1">
        <name>pantetheine 4'-phosphate</name>
        <dbReference type="ChEBI" id="CHEBI:47942"/>
    </cofactor>
</comment>
<dbReference type="InterPro" id="IPR023213">
    <property type="entry name" value="CAT-like_dom_sf"/>
</dbReference>
<dbReference type="SUPFAM" id="SSF47336">
    <property type="entry name" value="ACP-like"/>
    <property type="match status" value="2"/>
</dbReference>
<dbReference type="SUPFAM" id="SSF53474">
    <property type="entry name" value="alpha/beta-Hydrolases"/>
    <property type="match status" value="1"/>
</dbReference>
<evidence type="ECO:0000313" key="8">
    <source>
        <dbReference type="Proteomes" id="UP000245890"/>
    </source>
</evidence>
<dbReference type="InterPro" id="IPR020806">
    <property type="entry name" value="PKS_PP-bd"/>
</dbReference>
<dbReference type="InterPro" id="IPR025110">
    <property type="entry name" value="AMP-bd_C"/>
</dbReference>
<dbReference type="CDD" id="cd02440">
    <property type="entry name" value="AdoMet_MTases"/>
    <property type="match status" value="1"/>
</dbReference>
<dbReference type="InterPro" id="IPR006162">
    <property type="entry name" value="Ppantetheine_attach_site"/>
</dbReference>